<evidence type="ECO:0000256" key="9">
    <source>
        <dbReference type="ARBA" id="ARBA00023163"/>
    </source>
</evidence>
<dbReference type="EMBL" id="MTYJ01000101">
    <property type="protein sequence ID" value="OQV14677.1"/>
    <property type="molecule type" value="Genomic_DNA"/>
</dbReference>
<dbReference type="GO" id="GO:0045944">
    <property type="term" value="P:positive regulation of transcription by RNA polymerase II"/>
    <property type="evidence" value="ECO:0007669"/>
    <property type="project" value="TreeGrafter"/>
</dbReference>
<dbReference type="PANTHER" id="PTHR24082">
    <property type="entry name" value="NUCLEAR HORMONE RECEPTOR"/>
    <property type="match status" value="1"/>
</dbReference>
<proteinExistence type="inferred from homology"/>
<gene>
    <name evidence="20" type="ORF">BV898_11183</name>
</gene>
<dbReference type="SMART" id="SM00399">
    <property type="entry name" value="ZnF_C4"/>
    <property type="match status" value="1"/>
</dbReference>
<reference evidence="21" key="1">
    <citation type="submission" date="2017-01" db="EMBL/GenBank/DDBJ databases">
        <title>Comparative genomics of anhydrobiosis in the tardigrade Hypsibius dujardini.</title>
        <authorList>
            <person name="Yoshida Y."/>
            <person name="Koutsovoulos G."/>
            <person name="Laetsch D."/>
            <person name="Stevens L."/>
            <person name="Kumar S."/>
            <person name="Horikawa D."/>
            <person name="Ishino K."/>
            <person name="Komine S."/>
            <person name="Tomita M."/>
            <person name="Blaxter M."/>
            <person name="Arakawa K."/>
        </authorList>
    </citation>
    <scope>NUCLEOTIDE SEQUENCE [LARGE SCALE GENOMIC DNA]</scope>
    <source>
        <strain evidence="21">Z151</strain>
    </source>
</reference>
<keyword evidence="10 16" id="KW-0675">Receptor</keyword>
<dbReference type="PRINTS" id="PR00047">
    <property type="entry name" value="STROIDFINGER"/>
</dbReference>
<dbReference type="GO" id="GO:0004879">
    <property type="term" value="F:nuclear receptor activity"/>
    <property type="evidence" value="ECO:0007669"/>
    <property type="project" value="InterPro"/>
</dbReference>
<dbReference type="InterPro" id="IPR003069">
    <property type="entry name" value="Ecdystd_rcpt"/>
</dbReference>
<dbReference type="SUPFAM" id="SSF48508">
    <property type="entry name" value="Nuclear receptor ligand-binding domain"/>
    <property type="match status" value="1"/>
</dbReference>
<dbReference type="InterPro" id="IPR000536">
    <property type="entry name" value="Nucl_hrmn_rcpt_lig-bd"/>
</dbReference>
<evidence type="ECO:0000313" key="20">
    <source>
        <dbReference type="EMBL" id="OQV14677.1"/>
    </source>
</evidence>
<dbReference type="CDD" id="cd07161">
    <property type="entry name" value="NR_DBD_EcR"/>
    <property type="match status" value="1"/>
</dbReference>
<evidence type="ECO:0000256" key="11">
    <source>
        <dbReference type="ARBA" id="ARBA00023242"/>
    </source>
</evidence>
<feature type="compositionally biased region" description="Polar residues" evidence="17">
    <location>
        <begin position="125"/>
        <end position="136"/>
    </location>
</feature>
<dbReference type="InterPro" id="IPR035500">
    <property type="entry name" value="NHR-like_dom_sf"/>
</dbReference>
<dbReference type="FunFam" id="3.30.50.10:FF:000031">
    <property type="entry name" value="Ecdysone receptor A1"/>
    <property type="match status" value="1"/>
</dbReference>
<dbReference type="InterPro" id="IPR001723">
    <property type="entry name" value="Nuclear_hrmn_rcpt"/>
</dbReference>
<dbReference type="InterPro" id="IPR001628">
    <property type="entry name" value="Znf_hrmn_rcpt"/>
</dbReference>
<comment type="similarity">
    <text evidence="2">Belongs to the nuclear hormone receptor family. NR1 subfamily.</text>
</comment>
<dbReference type="PANTHER" id="PTHR24082:SF507">
    <property type="entry name" value="BILE ACID RECEPTOR-RELATED"/>
    <property type="match status" value="1"/>
</dbReference>
<keyword evidence="4 16" id="KW-0479">Metal-binding</keyword>
<evidence type="ECO:0000256" key="16">
    <source>
        <dbReference type="RuleBase" id="RU004334"/>
    </source>
</evidence>
<dbReference type="GO" id="GO:0000122">
    <property type="term" value="P:negative regulation of transcription by RNA polymerase II"/>
    <property type="evidence" value="ECO:0007669"/>
    <property type="project" value="TreeGrafter"/>
</dbReference>
<evidence type="ECO:0000256" key="1">
    <source>
        <dbReference type="ARBA" id="ARBA00004123"/>
    </source>
</evidence>
<keyword evidence="6 16" id="KW-0862">Zinc</keyword>
<dbReference type="PROSITE" id="PS00031">
    <property type="entry name" value="NUCLEAR_REC_DBD_1"/>
    <property type="match status" value="1"/>
</dbReference>
<dbReference type="Proteomes" id="UP000192578">
    <property type="component" value="Unassembled WGS sequence"/>
</dbReference>
<dbReference type="Gene3D" id="1.10.565.10">
    <property type="entry name" value="Retinoid X Receptor"/>
    <property type="match status" value="1"/>
</dbReference>
<feature type="region of interest" description="Disordered" evidence="17">
    <location>
        <begin position="1"/>
        <end position="26"/>
    </location>
</feature>
<keyword evidence="8 16" id="KW-0238">DNA-binding</keyword>
<evidence type="ECO:0000256" key="2">
    <source>
        <dbReference type="ARBA" id="ARBA00008092"/>
    </source>
</evidence>
<dbReference type="GO" id="GO:0000978">
    <property type="term" value="F:RNA polymerase II cis-regulatory region sequence-specific DNA binding"/>
    <property type="evidence" value="ECO:0007669"/>
    <property type="project" value="TreeGrafter"/>
</dbReference>
<dbReference type="InterPro" id="IPR050234">
    <property type="entry name" value="Nuclear_hormone_rcpt_NR1"/>
</dbReference>
<evidence type="ECO:0000256" key="7">
    <source>
        <dbReference type="ARBA" id="ARBA00023015"/>
    </source>
</evidence>
<evidence type="ECO:0000256" key="14">
    <source>
        <dbReference type="ARBA" id="ARBA00033003"/>
    </source>
</evidence>
<dbReference type="GO" id="GO:0008270">
    <property type="term" value="F:zinc ion binding"/>
    <property type="evidence" value="ECO:0007669"/>
    <property type="project" value="UniProtKB-KW"/>
</dbReference>
<evidence type="ECO:0000256" key="5">
    <source>
        <dbReference type="ARBA" id="ARBA00022771"/>
    </source>
</evidence>
<dbReference type="Pfam" id="PF00104">
    <property type="entry name" value="Hormone_recep"/>
    <property type="match status" value="1"/>
</dbReference>
<feature type="domain" description="Nuclear receptor" evidence="18">
    <location>
        <begin position="157"/>
        <end position="232"/>
    </location>
</feature>
<evidence type="ECO:0000256" key="3">
    <source>
        <dbReference type="ARBA" id="ARBA00022052"/>
    </source>
</evidence>
<feature type="region of interest" description="Disordered" evidence="17">
    <location>
        <begin position="118"/>
        <end position="151"/>
    </location>
</feature>
<dbReference type="SMART" id="SM00430">
    <property type="entry name" value="HOLI"/>
    <property type="match status" value="1"/>
</dbReference>
<organism evidence="20 21">
    <name type="scientific">Hypsibius exemplaris</name>
    <name type="common">Freshwater tardigrade</name>
    <dbReference type="NCBI Taxonomy" id="2072580"/>
    <lineage>
        <taxon>Eukaryota</taxon>
        <taxon>Metazoa</taxon>
        <taxon>Ecdysozoa</taxon>
        <taxon>Tardigrada</taxon>
        <taxon>Eutardigrada</taxon>
        <taxon>Parachela</taxon>
        <taxon>Hypsibioidea</taxon>
        <taxon>Hypsibiidae</taxon>
        <taxon>Hypsibius</taxon>
    </lineage>
</organism>
<dbReference type="OrthoDB" id="5837785at2759"/>
<evidence type="ECO:0000256" key="10">
    <source>
        <dbReference type="ARBA" id="ARBA00023170"/>
    </source>
</evidence>
<dbReference type="PROSITE" id="PS51843">
    <property type="entry name" value="NR_LBD"/>
    <property type="match status" value="1"/>
</dbReference>
<evidence type="ECO:0000256" key="15">
    <source>
        <dbReference type="ARBA" id="ARBA00033286"/>
    </source>
</evidence>
<name>A0A1W0WHL0_HYPEX</name>
<dbReference type="Gene3D" id="3.30.50.10">
    <property type="entry name" value="Erythroid Transcription Factor GATA-1, subunit A"/>
    <property type="match status" value="1"/>
</dbReference>
<dbReference type="GO" id="GO:0030154">
    <property type="term" value="P:cell differentiation"/>
    <property type="evidence" value="ECO:0007669"/>
    <property type="project" value="TreeGrafter"/>
</dbReference>
<dbReference type="FunFam" id="1.10.565.10:FF:000030">
    <property type="entry name" value="Ecdysone receptor (Isoform A)"/>
    <property type="match status" value="1"/>
</dbReference>
<dbReference type="AlphaFoldDB" id="A0A1W0WHL0"/>
<accession>A0A1W0WHL0</accession>
<feature type="domain" description="NR LBD" evidence="19">
    <location>
        <begin position="317"/>
        <end position="550"/>
    </location>
</feature>
<evidence type="ECO:0000313" key="21">
    <source>
        <dbReference type="Proteomes" id="UP000192578"/>
    </source>
</evidence>
<sequence>MDHQRGVPGGPHGGIFHRQPGGPQPQKLMDYSGYPAPPGTGDCMIAPAIPQSHGPMHNGMHAPQHLLGGGGGGSYGHHQQQQQLHHSQMVHPPPYSSEMHIKHEPMEQHMYWDYDQHGEGRDEVSSSGINGYNSPDSGIGGDLRKKRPPYPRAQQQEELCLVCGDRASGYHYNALTCEGCKGFFRRSITKNAVYQCKYGGNCEIDMYMRRKCQECRLRKCLTIGMRPECVVPETQCKAKRESKQQQQQQKDKPLATTTAATNAPVAPVPNGAAAAVQVANHAAALAAANREPISPRSNSSGSPASVVPFELSALSNTQLDLIQELVRYQDQYELPSEEDFKSITPISHYASTHADDQANRFQHVAEITILTVQLIVEFAKRLPGFETISREDQIALLKACASELMMLRCSRRYDTGTDSIVFANNVPFTRENYNSAGLSNGDGLYNFCKSMCAMRVDNAEYAILSAIIIFSERPMLQDAKKVEMIQESYLAALRGYLDTNRSRSVIFARLLMRMTELRTLGHEWTELLFSLKLQKRKLPPLLSEIWDFDGPQ</sequence>
<comment type="subcellular location">
    <subcellularLocation>
        <location evidence="1 16">Nucleus</location>
    </subcellularLocation>
</comment>
<dbReference type="PRINTS" id="PR01283">
    <property type="entry name" value="ECDYSTEROIDR"/>
</dbReference>
<keyword evidence="21" id="KW-1185">Reference proteome</keyword>
<evidence type="ECO:0000256" key="17">
    <source>
        <dbReference type="SAM" id="MobiDB-lite"/>
    </source>
</evidence>
<dbReference type="GO" id="GO:0035076">
    <property type="term" value="P:ecdysone receptor signaling pathway"/>
    <property type="evidence" value="ECO:0007669"/>
    <property type="project" value="InterPro"/>
</dbReference>
<keyword evidence="7 16" id="KW-0805">Transcription regulation</keyword>
<comment type="caution">
    <text evidence="20">The sequence shown here is derived from an EMBL/GenBank/DDBJ whole genome shotgun (WGS) entry which is preliminary data.</text>
</comment>
<evidence type="ECO:0000259" key="19">
    <source>
        <dbReference type="PROSITE" id="PS51843"/>
    </source>
</evidence>
<protein>
    <recommendedName>
        <fullName evidence="3">Ecdysone receptor</fullName>
    </recommendedName>
    <alternativeName>
        <fullName evidence="12">20-hydroxy-ecdysone receptor</fullName>
    </alternativeName>
    <alternativeName>
        <fullName evidence="13">EcRH</fullName>
    </alternativeName>
    <alternativeName>
        <fullName evidence="14">Ecdysteroid receptor</fullName>
    </alternativeName>
    <alternativeName>
        <fullName evidence="15">Nuclear receptor subfamily 1 group H member 1</fullName>
    </alternativeName>
</protein>
<evidence type="ECO:0000256" key="13">
    <source>
        <dbReference type="ARBA" id="ARBA00030794"/>
    </source>
</evidence>
<keyword evidence="11 16" id="KW-0539">Nucleus</keyword>
<dbReference type="Pfam" id="PF00105">
    <property type="entry name" value="zf-C4"/>
    <property type="match status" value="1"/>
</dbReference>
<dbReference type="GO" id="GO:0090575">
    <property type="term" value="C:RNA polymerase II transcription regulator complex"/>
    <property type="evidence" value="ECO:0007669"/>
    <property type="project" value="TreeGrafter"/>
</dbReference>
<dbReference type="PRINTS" id="PR00398">
    <property type="entry name" value="STRDHORMONER"/>
</dbReference>
<evidence type="ECO:0000256" key="8">
    <source>
        <dbReference type="ARBA" id="ARBA00023125"/>
    </source>
</evidence>
<keyword evidence="9 16" id="KW-0804">Transcription</keyword>
<dbReference type="SUPFAM" id="SSF57716">
    <property type="entry name" value="Glucocorticoid receptor-like (DNA-binding domain)"/>
    <property type="match status" value="1"/>
</dbReference>
<evidence type="ECO:0000256" key="6">
    <source>
        <dbReference type="ARBA" id="ARBA00022833"/>
    </source>
</evidence>
<evidence type="ECO:0000256" key="12">
    <source>
        <dbReference type="ARBA" id="ARBA00029963"/>
    </source>
</evidence>
<evidence type="ECO:0000256" key="4">
    <source>
        <dbReference type="ARBA" id="ARBA00022723"/>
    </source>
</evidence>
<evidence type="ECO:0000259" key="18">
    <source>
        <dbReference type="PROSITE" id="PS51030"/>
    </source>
</evidence>
<dbReference type="PROSITE" id="PS51030">
    <property type="entry name" value="NUCLEAR_REC_DBD_2"/>
    <property type="match status" value="1"/>
</dbReference>
<dbReference type="InterPro" id="IPR013088">
    <property type="entry name" value="Znf_NHR/GATA"/>
</dbReference>
<dbReference type="GO" id="GO:0035100">
    <property type="term" value="F:ecdysone binding"/>
    <property type="evidence" value="ECO:0007669"/>
    <property type="project" value="InterPro"/>
</dbReference>
<keyword evidence="5 16" id="KW-0863">Zinc-finger</keyword>